<accession>A0A4U5QC68</accession>
<dbReference type="EMBL" id="RCHU01000375">
    <property type="protein sequence ID" value="TKS05985.1"/>
    <property type="molecule type" value="Genomic_DNA"/>
</dbReference>
<feature type="domain" description="EamA" evidence="8">
    <location>
        <begin position="17"/>
        <end position="153"/>
    </location>
</feature>
<name>A0A4U5QC68_POPAL</name>
<keyword evidence="5 6" id="KW-0472">Membrane</keyword>
<dbReference type="STRING" id="43335.A0A4U5QC68"/>
<reference evidence="9" key="1">
    <citation type="submission" date="2018-10" db="EMBL/GenBank/DDBJ databases">
        <title>Population genomic analysis revealed the cold adaptation of white poplar.</title>
        <authorList>
            <person name="Liu Y.-J."/>
        </authorList>
    </citation>
    <scope>NUCLEOTIDE SEQUENCE [LARGE SCALE GENOMIC DNA]</scope>
    <source>
        <strain evidence="9">PAL-ZL1</strain>
    </source>
</reference>
<dbReference type="InterPro" id="IPR000620">
    <property type="entry name" value="EamA_dom"/>
</dbReference>
<evidence type="ECO:0000313" key="9">
    <source>
        <dbReference type="EMBL" id="TKS05985.1"/>
    </source>
</evidence>
<proteinExistence type="inferred from homology"/>
<sequence length="383" mass="42037">MEGGRVKKCFVSSQAVMGMLMVQVMATGMQLLSKIILNNGTFVLALMTYRHIVAAVCMAPFAFYFERGMIKSKMNWSVFFWLFVNSLCGILFAMGLFYYGLKDTSATYAVNFLNLVPIVTFVFSIILRLEKLGLGTRAGKIKISGAILCVSGAMIACLYKGETFHLIHKTLQHHVQVKSSVLHKTRGTILLVGSCLSYSSWYILQAKLLKVFPFKYHTTMITCILASIQSAAIGLCIDRSNAAWKLEWNLQLLTIIYSGSLASAATFCLISWAVVRRGPSYPPMFNPLTLIFVAVLEALIIGAEITAGQLLGMVLIIIGLYSFLLGKTKEMKNMPKSNIEAAEAATTVESTKVQPMDSVKPASPLTTTNEDIESGSVKDVVNL</sequence>
<organism evidence="9">
    <name type="scientific">Populus alba</name>
    <name type="common">White poplar</name>
    <dbReference type="NCBI Taxonomy" id="43335"/>
    <lineage>
        <taxon>Eukaryota</taxon>
        <taxon>Viridiplantae</taxon>
        <taxon>Streptophyta</taxon>
        <taxon>Embryophyta</taxon>
        <taxon>Tracheophyta</taxon>
        <taxon>Spermatophyta</taxon>
        <taxon>Magnoliopsida</taxon>
        <taxon>eudicotyledons</taxon>
        <taxon>Gunneridae</taxon>
        <taxon>Pentapetalae</taxon>
        <taxon>rosids</taxon>
        <taxon>fabids</taxon>
        <taxon>Malpighiales</taxon>
        <taxon>Salicaceae</taxon>
        <taxon>Saliceae</taxon>
        <taxon>Populus</taxon>
    </lineage>
</organism>
<gene>
    <name evidence="9" type="ORF">D5086_0000127560</name>
</gene>
<evidence type="ECO:0000256" key="3">
    <source>
        <dbReference type="ARBA" id="ARBA00022692"/>
    </source>
</evidence>
<evidence type="ECO:0000256" key="7">
    <source>
        <dbReference type="SAM" id="MobiDB-lite"/>
    </source>
</evidence>
<feature type="transmembrane region" description="Helical" evidence="6">
    <location>
        <begin position="255"/>
        <end position="275"/>
    </location>
</feature>
<dbReference type="GO" id="GO:0022857">
    <property type="term" value="F:transmembrane transporter activity"/>
    <property type="evidence" value="ECO:0007669"/>
    <property type="project" value="InterPro"/>
</dbReference>
<dbReference type="InterPro" id="IPR030184">
    <property type="entry name" value="WAT1-related"/>
</dbReference>
<dbReference type="PANTHER" id="PTHR31218">
    <property type="entry name" value="WAT1-RELATED PROTEIN"/>
    <property type="match status" value="1"/>
</dbReference>
<feature type="domain" description="EamA" evidence="8">
    <location>
        <begin position="186"/>
        <end position="322"/>
    </location>
</feature>
<feature type="transmembrane region" description="Helical" evidence="6">
    <location>
        <begin position="284"/>
        <end position="303"/>
    </location>
</feature>
<evidence type="ECO:0000256" key="4">
    <source>
        <dbReference type="ARBA" id="ARBA00022989"/>
    </source>
</evidence>
<protein>
    <recommendedName>
        <fullName evidence="6">WAT1-related protein</fullName>
    </recommendedName>
</protein>
<evidence type="ECO:0000256" key="5">
    <source>
        <dbReference type="ARBA" id="ARBA00023136"/>
    </source>
</evidence>
<feature type="transmembrane region" description="Helical" evidence="6">
    <location>
        <begin position="187"/>
        <end position="204"/>
    </location>
</feature>
<feature type="transmembrane region" description="Helical" evidence="6">
    <location>
        <begin position="309"/>
        <end position="326"/>
    </location>
</feature>
<dbReference type="AlphaFoldDB" id="A0A4U5QC68"/>
<comment type="caution">
    <text evidence="9">The sequence shown here is derived from an EMBL/GenBank/DDBJ whole genome shotgun (WGS) entry which is preliminary data.</text>
</comment>
<dbReference type="SUPFAM" id="SSF103481">
    <property type="entry name" value="Multidrug resistance efflux transporter EmrE"/>
    <property type="match status" value="2"/>
</dbReference>
<feature type="transmembrane region" description="Helical" evidence="6">
    <location>
        <begin position="15"/>
        <end position="36"/>
    </location>
</feature>
<feature type="region of interest" description="Disordered" evidence="7">
    <location>
        <begin position="350"/>
        <end position="383"/>
    </location>
</feature>
<feature type="transmembrane region" description="Helical" evidence="6">
    <location>
        <begin position="77"/>
        <end position="100"/>
    </location>
</feature>
<dbReference type="GO" id="GO:0016020">
    <property type="term" value="C:membrane"/>
    <property type="evidence" value="ECO:0007669"/>
    <property type="project" value="UniProtKB-SubCell"/>
</dbReference>
<evidence type="ECO:0000256" key="1">
    <source>
        <dbReference type="ARBA" id="ARBA00004141"/>
    </source>
</evidence>
<evidence type="ECO:0000259" key="8">
    <source>
        <dbReference type="Pfam" id="PF00892"/>
    </source>
</evidence>
<dbReference type="Pfam" id="PF00892">
    <property type="entry name" value="EamA"/>
    <property type="match status" value="2"/>
</dbReference>
<evidence type="ECO:0000256" key="2">
    <source>
        <dbReference type="ARBA" id="ARBA00007635"/>
    </source>
</evidence>
<feature type="transmembrane region" description="Helical" evidence="6">
    <location>
        <begin position="42"/>
        <end position="65"/>
    </location>
</feature>
<dbReference type="InterPro" id="IPR037185">
    <property type="entry name" value="EmrE-like"/>
</dbReference>
<comment type="subcellular location">
    <subcellularLocation>
        <location evidence="1 6">Membrane</location>
        <topology evidence="1 6">Multi-pass membrane protein</topology>
    </subcellularLocation>
</comment>
<comment type="similarity">
    <text evidence="2 6">Belongs to the drug/metabolite transporter (DMT) superfamily. Plant drug/metabolite exporter (P-DME) (TC 2.A.7.4) family.</text>
</comment>
<keyword evidence="4 6" id="KW-1133">Transmembrane helix</keyword>
<feature type="transmembrane region" description="Helical" evidence="6">
    <location>
        <begin position="216"/>
        <end position="235"/>
    </location>
</feature>
<feature type="transmembrane region" description="Helical" evidence="6">
    <location>
        <begin position="106"/>
        <end position="129"/>
    </location>
</feature>
<keyword evidence="3 6" id="KW-0812">Transmembrane</keyword>
<evidence type="ECO:0000256" key="6">
    <source>
        <dbReference type="RuleBase" id="RU363077"/>
    </source>
</evidence>